<evidence type="ECO:0000313" key="2">
    <source>
        <dbReference type="Proteomes" id="UP000706525"/>
    </source>
</evidence>
<dbReference type="SUPFAM" id="SSF51735">
    <property type="entry name" value="NAD(P)-binding Rossmann-fold domains"/>
    <property type="match status" value="1"/>
</dbReference>
<evidence type="ECO:0000313" key="1">
    <source>
        <dbReference type="EMBL" id="CAG9181639.1"/>
    </source>
</evidence>
<accession>A0ABN7Z6T1</accession>
<evidence type="ECO:0008006" key="3">
    <source>
        <dbReference type="Google" id="ProtNLM"/>
    </source>
</evidence>
<keyword evidence="2" id="KW-1185">Reference proteome</keyword>
<dbReference type="InterPro" id="IPR036291">
    <property type="entry name" value="NAD(P)-bd_dom_sf"/>
</dbReference>
<organism evidence="1 2">
    <name type="scientific">Cupriavidus pampae</name>
    <dbReference type="NCBI Taxonomy" id="659251"/>
    <lineage>
        <taxon>Bacteria</taxon>
        <taxon>Pseudomonadati</taxon>
        <taxon>Pseudomonadota</taxon>
        <taxon>Betaproteobacteria</taxon>
        <taxon>Burkholderiales</taxon>
        <taxon>Burkholderiaceae</taxon>
        <taxon>Cupriavidus</taxon>
    </lineage>
</organism>
<reference evidence="1 2" key="1">
    <citation type="submission" date="2021-08" db="EMBL/GenBank/DDBJ databases">
        <authorList>
            <person name="Peeters C."/>
        </authorList>
    </citation>
    <scope>NUCLEOTIDE SEQUENCE [LARGE SCALE GENOMIC DNA]</scope>
    <source>
        <strain evidence="1 2">LMG 32289</strain>
    </source>
</reference>
<dbReference type="EMBL" id="CAJZAG010000010">
    <property type="protein sequence ID" value="CAG9181639.1"/>
    <property type="molecule type" value="Genomic_DNA"/>
</dbReference>
<dbReference type="RefSeq" id="WP_223993054.1">
    <property type="nucleotide sequence ID" value="NZ_CAJZAG010000010.1"/>
</dbReference>
<proteinExistence type="predicted"/>
<dbReference type="Gene3D" id="3.40.50.720">
    <property type="entry name" value="NAD(P)-binding Rossmann-like Domain"/>
    <property type="match status" value="1"/>
</dbReference>
<protein>
    <recommendedName>
        <fullName evidence="3">SDR family NAD(P)-dependent oxidoreductase</fullName>
    </recommendedName>
</protein>
<dbReference type="PANTHER" id="PTHR43431">
    <property type="entry name" value="OXIDOREDUCTASE, SHORT CHAIN DEHYDROGENASE/REDUCTASE FAMILY (AFU_ORTHOLOGUE AFUA_5G14000)"/>
    <property type="match status" value="1"/>
</dbReference>
<comment type="caution">
    <text evidence="1">The sequence shown here is derived from an EMBL/GenBank/DDBJ whole genome shotgun (WGS) entry which is preliminary data.</text>
</comment>
<sequence>MTKTFLQIGSGPGIGLATAERFAREGYRIVVASRNPARLRAHAEAAGIGDIAFETVDAADPFSVAALVQRYRERLTVLHYNAGVLHYSADGELQTRTLEDETVASLVSDVHVNITSALAAIGAAGEAIEHNGGGSILVTGGGLGIQPSPQFLTLSTGKAGLRAAALALFEPMQARGIHLAAVTVSTLVSPDSVHTRAVADAFWQLHAEPQDAWTPEIVYG</sequence>
<name>A0ABN7Z6T1_9BURK</name>
<dbReference type="Pfam" id="PF00106">
    <property type="entry name" value="adh_short"/>
    <property type="match status" value="1"/>
</dbReference>
<dbReference type="Proteomes" id="UP000706525">
    <property type="component" value="Unassembled WGS sequence"/>
</dbReference>
<dbReference type="PANTHER" id="PTHR43431:SF1">
    <property type="entry name" value="OS08G0476300 PROTEIN"/>
    <property type="match status" value="1"/>
</dbReference>
<dbReference type="InterPro" id="IPR002347">
    <property type="entry name" value="SDR_fam"/>
</dbReference>
<gene>
    <name evidence="1" type="ORF">LMG32289_04889</name>
</gene>